<dbReference type="InterPro" id="IPR008256">
    <property type="entry name" value="Peptidase_S1B"/>
</dbReference>
<keyword evidence="5 6" id="KW-0720">Serine protease</keyword>
<dbReference type="PRINTS" id="PR00839">
    <property type="entry name" value="V8PROTEASE"/>
</dbReference>
<keyword evidence="4 6" id="KW-0378">Hydrolase</keyword>
<dbReference type="Gene3D" id="2.40.10.10">
    <property type="entry name" value="Trypsin-like serine proteases"/>
    <property type="match status" value="2"/>
</dbReference>
<reference evidence="7 8" key="1">
    <citation type="submission" date="2018-05" db="EMBL/GenBank/DDBJ databases">
        <title>Evolution of GPA BGCs.</title>
        <authorList>
            <person name="Waglechner N."/>
            <person name="Wright G.D."/>
        </authorList>
    </citation>
    <scope>NUCLEOTIDE SEQUENCE [LARGE SCALE GENOMIC DNA]</scope>
    <source>
        <strain evidence="7 8">A82846</strain>
    </source>
</reference>
<dbReference type="GO" id="GO:0004252">
    <property type="term" value="F:serine-type endopeptidase activity"/>
    <property type="evidence" value="ECO:0007669"/>
    <property type="project" value="InterPro"/>
</dbReference>
<dbReference type="InterPro" id="IPR018114">
    <property type="entry name" value="TRYPSIN_HIS"/>
</dbReference>
<dbReference type="EC" id="3.4.21.-" evidence="6"/>
<dbReference type="InterPro" id="IPR009003">
    <property type="entry name" value="Peptidase_S1_PA"/>
</dbReference>
<dbReference type="PROSITE" id="PS00134">
    <property type="entry name" value="TRYPSIN_HIS"/>
    <property type="match status" value="1"/>
</dbReference>
<dbReference type="PANTHER" id="PTHR15462">
    <property type="entry name" value="SERINE PROTEASE"/>
    <property type="match status" value="1"/>
</dbReference>
<feature type="signal peptide" evidence="6">
    <location>
        <begin position="1"/>
        <end position="27"/>
    </location>
</feature>
<dbReference type="EMBL" id="QHKI01000048">
    <property type="protein sequence ID" value="RSM75401.1"/>
    <property type="molecule type" value="Genomic_DNA"/>
</dbReference>
<comment type="caution">
    <text evidence="7">The sequence shown here is derived from an EMBL/GenBank/DDBJ whole genome shotgun (WGS) entry which is preliminary data.</text>
</comment>
<evidence type="ECO:0000313" key="8">
    <source>
        <dbReference type="Proteomes" id="UP000287547"/>
    </source>
</evidence>
<gene>
    <name evidence="7" type="ORF">DMH04_38585</name>
</gene>
<organism evidence="7 8">
    <name type="scientific">Kibdelosporangium aridum</name>
    <dbReference type="NCBI Taxonomy" id="2030"/>
    <lineage>
        <taxon>Bacteria</taxon>
        <taxon>Bacillati</taxon>
        <taxon>Actinomycetota</taxon>
        <taxon>Actinomycetes</taxon>
        <taxon>Pseudonocardiales</taxon>
        <taxon>Pseudonocardiaceae</taxon>
        <taxon>Kibdelosporangium</taxon>
    </lineage>
</organism>
<keyword evidence="3 6" id="KW-0732">Signal</keyword>
<sequence length="293" mass="30166">MQRTERDMGKRLAALLSGVLAAGVVLAAPANASGVLTGVPAYEGSGIQDPTLVGASPVTPGHKIEGFTGVGVQSIIGPDNRVRVNPTTTFPARATVLITRVSGGVERQHCTGWMFGPSLVLTAGHCVHPGGGGSFYTGLRFYPGYNGTTAPYGSCTATQLRASSGWISSGSADHDYGGANLNCTIGNTVGWYGAFATTASLNGTPTTIQGYGGDKNKQQWLSTDQIRVSNTLRLFYQNDTIGGNSGSAVATNRPAGSPGCSGWCSLAFHAYGGSQNSGARITAARLTEVTGWR</sequence>
<evidence type="ECO:0000313" key="7">
    <source>
        <dbReference type="EMBL" id="RSM75401.1"/>
    </source>
</evidence>
<dbReference type="Proteomes" id="UP000287547">
    <property type="component" value="Unassembled WGS sequence"/>
</dbReference>
<keyword evidence="2 6" id="KW-0645">Protease</keyword>
<evidence type="ECO:0000256" key="5">
    <source>
        <dbReference type="ARBA" id="ARBA00022825"/>
    </source>
</evidence>
<dbReference type="PANTHER" id="PTHR15462:SF8">
    <property type="entry name" value="SERINE PROTEASE"/>
    <property type="match status" value="1"/>
</dbReference>
<evidence type="ECO:0000256" key="3">
    <source>
        <dbReference type="ARBA" id="ARBA00022729"/>
    </source>
</evidence>
<dbReference type="InterPro" id="IPR043504">
    <property type="entry name" value="Peptidase_S1_PA_chymotrypsin"/>
</dbReference>
<dbReference type="GO" id="GO:0006508">
    <property type="term" value="P:proteolysis"/>
    <property type="evidence" value="ECO:0007669"/>
    <property type="project" value="UniProtKB-KW"/>
</dbReference>
<protein>
    <recommendedName>
        <fullName evidence="6">Serine protease</fullName>
        <ecNumber evidence="6">3.4.21.-</ecNumber>
    </recommendedName>
</protein>
<dbReference type="SUPFAM" id="SSF50494">
    <property type="entry name" value="Trypsin-like serine proteases"/>
    <property type="match status" value="1"/>
</dbReference>
<proteinExistence type="inferred from homology"/>
<dbReference type="AlphaFoldDB" id="A0A428YY22"/>
<name>A0A428YY22_KIBAR</name>
<evidence type="ECO:0000256" key="1">
    <source>
        <dbReference type="ARBA" id="ARBA00008764"/>
    </source>
</evidence>
<evidence type="ECO:0000256" key="4">
    <source>
        <dbReference type="ARBA" id="ARBA00022801"/>
    </source>
</evidence>
<evidence type="ECO:0000256" key="2">
    <source>
        <dbReference type="ARBA" id="ARBA00022670"/>
    </source>
</evidence>
<comment type="similarity">
    <text evidence="1 6">Belongs to the peptidase S1B family.</text>
</comment>
<feature type="chain" id="PRO_5018808123" description="Serine protease" evidence="6">
    <location>
        <begin position="28"/>
        <end position="293"/>
    </location>
</feature>
<accession>A0A428YY22</accession>
<dbReference type="OrthoDB" id="1855925at2"/>
<evidence type="ECO:0000256" key="6">
    <source>
        <dbReference type="RuleBase" id="RU004296"/>
    </source>
</evidence>
<dbReference type="InterPro" id="IPR050966">
    <property type="entry name" value="Glutamyl_endopeptidase"/>
</dbReference>